<dbReference type="InterPro" id="IPR005301">
    <property type="entry name" value="MOB_kinase_act_fam"/>
</dbReference>
<evidence type="ECO:0000313" key="3">
    <source>
        <dbReference type="Proteomes" id="UP000030747"/>
    </source>
</evidence>
<sequence>MVYRAGGPASRCDLHPLLGDGGPSPPATCSPALEASSGSKKMQPSGRDEETPLDNKPLKHPQKWALTLLAARASLGNALLPLAVRLPSSAIDINEWLACQVYDIFNESTVVWGFVQEVCNCRRLTAGDFSLVAPAEPSAPARDHIKGALAKCRSILQDPRIFVCHRGQEFPRNFPSFVSHILVQLLQMYCHIYRQHFDWLLETDTVAHVNCCFKHALFFGMEFTLVKLDDVAPIRGLALHFLEQARREIAEAEAAEGTQQQQQQLLLQQQLQQQQLLLLQSQQQKRIPQQQQQQQRDSALLQQ</sequence>
<evidence type="ECO:0000313" key="2">
    <source>
        <dbReference type="EMBL" id="CDJ41792.1"/>
    </source>
</evidence>
<dbReference type="InterPro" id="IPR036703">
    <property type="entry name" value="MOB_kinase_act_sf"/>
</dbReference>
<keyword evidence="3" id="KW-1185">Reference proteome</keyword>
<evidence type="ECO:0000256" key="1">
    <source>
        <dbReference type="SAM" id="MobiDB-lite"/>
    </source>
</evidence>
<dbReference type="SMART" id="SM01388">
    <property type="entry name" value="Mob1_phocein"/>
    <property type="match status" value="1"/>
</dbReference>
<accession>U6KUG1</accession>
<feature type="region of interest" description="Disordered" evidence="1">
    <location>
        <begin position="1"/>
        <end position="58"/>
    </location>
</feature>
<dbReference type="VEuPathDB" id="ToxoDB:ETH_00032535"/>
<reference evidence="2" key="1">
    <citation type="submission" date="2013-10" db="EMBL/GenBank/DDBJ databases">
        <title>Genomic analysis of the causative agents of coccidiosis in chickens.</title>
        <authorList>
            <person name="Reid A.J."/>
            <person name="Blake D."/>
            <person name="Billington K."/>
            <person name="Browne H."/>
            <person name="Dunn M."/>
            <person name="Hung S."/>
            <person name="Kawahara F."/>
            <person name="Miranda-Saavedra D."/>
            <person name="Mourier T."/>
            <person name="Nagra H."/>
            <person name="Otto T.D."/>
            <person name="Rawlings N."/>
            <person name="Sanchez A."/>
            <person name="Sanders M."/>
            <person name="Subramaniam C."/>
            <person name="Tay Y."/>
            <person name="Dear P."/>
            <person name="Doerig C."/>
            <person name="Gruber A."/>
            <person name="Parkinson J."/>
            <person name="Shirley M."/>
            <person name="Wan K.L."/>
            <person name="Berriman M."/>
            <person name="Tomley F."/>
            <person name="Pain A."/>
        </authorList>
    </citation>
    <scope>NUCLEOTIDE SEQUENCE [LARGE SCALE GENOMIC DNA]</scope>
    <source>
        <strain evidence="2">Houghton</strain>
    </source>
</reference>
<dbReference type="SUPFAM" id="SSF101152">
    <property type="entry name" value="Mob1/phocein"/>
    <property type="match status" value="1"/>
</dbReference>
<dbReference type="AlphaFoldDB" id="U6KUG1"/>
<dbReference type="VEuPathDB" id="ToxoDB:ETH2_1246200"/>
<dbReference type="OrthoDB" id="328421at2759"/>
<feature type="non-terminal residue" evidence="2">
    <location>
        <position position="303"/>
    </location>
</feature>
<protein>
    <submittedName>
        <fullName evidence="2">Mob1/phocein family domain-containing protein, putative</fullName>
    </submittedName>
</protein>
<dbReference type="OMA" id="QMYCHIY"/>
<dbReference type="EMBL" id="HG675670">
    <property type="protein sequence ID" value="CDJ41792.1"/>
    <property type="molecule type" value="Genomic_DNA"/>
</dbReference>
<dbReference type="Gene3D" id="1.20.140.30">
    <property type="entry name" value="MOB kinase activator"/>
    <property type="match status" value="1"/>
</dbReference>
<dbReference type="RefSeq" id="XP_013232542.1">
    <property type="nucleotide sequence ID" value="XM_013377088.1"/>
</dbReference>
<gene>
    <name evidence="2" type="ORF">ETH_00032535</name>
</gene>
<dbReference type="GeneID" id="25255573"/>
<name>U6KUG1_EIMTE</name>
<dbReference type="PANTHER" id="PTHR22599">
    <property type="entry name" value="MPS ONE BINDER KINASE ACTIVATOR-LIKE MOB"/>
    <property type="match status" value="1"/>
</dbReference>
<dbReference type="Proteomes" id="UP000030747">
    <property type="component" value="Unassembled WGS sequence"/>
</dbReference>
<reference evidence="2" key="2">
    <citation type="submission" date="2013-10" db="EMBL/GenBank/DDBJ databases">
        <authorList>
            <person name="Aslett M."/>
        </authorList>
    </citation>
    <scope>NUCLEOTIDE SEQUENCE [LARGE SCALE GENOMIC DNA]</scope>
    <source>
        <strain evidence="2">Houghton</strain>
    </source>
</reference>
<proteinExistence type="predicted"/>
<organism evidence="2 3">
    <name type="scientific">Eimeria tenella</name>
    <name type="common">Coccidian parasite</name>
    <dbReference type="NCBI Taxonomy" id="5802"/>
    <lineage>
        <taxon>Eukaryota</taxon>
        <taxon>Sar</taxon>
        <taxon>Alveolata</taxon>
        <taxon>Apicomplexa</taxon>
        <taxon>Conoidasida</taxon>
        <taxon>Coccidia</taxon>
        <taxon>Eucoccidiorida</taxon>
        <taxon>Eimeriorina</taxon>
        <taxon>Eimeriidae</taxon>
        <taxon>Eimeria</taxon>
    </lineage>
</organism>
<dbReference type="Pfam" id="PF03637">
    <property type="entry name" value="Mob1_phocein"/>
    <property type="match status" value="1"/>
</dbReference>